<organism evidence="1 2">
    <name type="scientific">Meloidogyne enterolobii</name>
    <name type="common">Root-knot nematode worm</name>
    <name type="synonym">Meloidogyne mayaguensis</name>
    <dbReference type="NCBI Taxonomy" id="390850"/>
    <lineage>
        <taxon>Eukaryota</taxon>
        <taxon>Metazoa</taxon>
        <taxon>Ecdysozoa</taxon>
        <taxon>Nematoda</taxon>
        <taxon>Chromadorea</taxon>
        <taxon>Rhabditida</taxon>
        <taxon>Tylenchina</taxon>
        <taxon>Tylenchomorpha</taxon>
        <taxon>Tylenchoidea</taxon>
        <taxon>Meloidogynidae</taxon>
        <taxon>Meloidogyninae</taxon>
        <taxon>Meloidogyne</taxon>
    </lineage>
</organism>
<evidence type="ECO:0000313" key="2">
    <source>
        <dbReference type="Proteomes" id="UP001497535"/>
    </source>
</evidence>
<protein>
    <submittedName>
        <fullName evidence="1">Uncharacterized protein</fullName>
    </submittedName>
</protein>
<accession>A0ACB1AE72</accession>
<proteinExistence type="predicted"/>
<gene>
    <name evidence="1" type="ORF">MENTE1834_LOCUS37581</name>
</gene>
<keyword evidence="2" id="KW-1185">Reference proteome</keyword>
<comment type="caution">
    <text evidence="1">The sequence shown here is derived from an EMBL/GenBank/DDBJ whole genome shotgun (WGS) entry which is preliminary data.</text>
</comment>
<evidence type="ECO:0000313" key="1">
    <source>
        <dbReference type="EMBL" id="CAK5089837.1"/>
    </source>
</evidence>
<sequence>MVNTRHMIPYLAYDQCMLRPGQKHQGSYGFIFERPGNMLCDMYVDRNFQRILKNSKNFKKIFSRLLICYPGQLSGNNTLNGLITSIPYRMSKHEVNF</sequence>
<reference evidence="1" key="1">
    <citation type="submission" date="2023-11" db="EMBL/GenBank/DDBJ databases">
        <authorList>
            <person name="Poullet M."/>
        </authorList>
    </citation>
    <scope>NUCLEOTIDE SEQUENCE</scope>
    <source>
        <strain evidence="1">E1834</strain>
    </source>
</reference>
<name>A0ACB1AE72_MELEN</name>
<dbReference type="Proteomes" id="UP001497535">
    <property type="component" value="Unassembled WGS sequence"/>
</dbReference>
<dbReference type="EMBL" id="CAVMJV010000079">
    <property type="protein sequence ID" value="CAK5089837.1"/>
    <property type="molecule type" value="Genomic_DNA"/>
</dbReference>